<comment type="caution">
    <text evidence="2">The sequence shown here is derived from an EMBL/GenBank/DDBJ whole genome shotgun (WGS) entry which is preliminary data.</text>
</comment>
<sequence length="180" mass="19159">MSAESEHGRRAPGGIALRARATFDRDGEVAHVSKLTVDESRAAHRWVITRDGHAVQYRDDDPVGKALTEQLRSGPGRDLTGEFAAGLRHISPAGAKRLCDEAKSTTGDQAGRDAIDRWFQKITPALEANWSVELLVADALKAQRTGGRSAGDGRPGSSRPQTARVSGRADRRGPGGRGGS</sequence>
<dbReference type="Proteomes" id="UP000558997">
    <property type="component" value="Unassembled WGS sequence"/>
</dbReference>
<dbReference type="EMBL" id="JACHNF010000001">
    <property type="protein sequence ID" value="MBB5982229.1"/>
    <property type="molecule type" value="Genomic_DNA"/>
</dbReference>
<keyword evidence="3" id="KW-1185">Reference proteome</keyword>
<reference evidence="2 3" key="1">
    <citation type="submission" date="2020-08" db="EMBL/GenBank/DDBJ databases">
        <title>Sequencing the genomes of 1000 actinobacteria strains.</title>
        <authorList>
            <person name="Klenk H.-P."/>
        </authorList>
    </citation>
    <scope>NUCLEOTIDE SEQUENCE [LARGE SCALE GENOMIC DNA]</scope>
    <source>
        <strain evidence="2 3">DSM 17294</strain>
    </source>
</reference>
<evidence type="ECO:0000313" key="2">
    <source>
        <dbReference type="EMBL" id="MBB5982229.1"/>
    </source>
</evidence>
<gene>
    <name evidence="2" type="ORF">HDA44_005570</name>
</gene>
<organism evidence="2 3">
    <name type="scientific">Kribbella solani</name>
    <dbReference type="NCBI Taxonomy" id="236067"/>
    <lineage>
        <taxon>Bacteria</taxon>
        <taxon>Bacillati</taxon>
        <taxon>Actinomycetota</taxon>
        <taxon>Actinomycetes</taxon>
        <taxon>Propionibacteriales</taxon>
        <taxon>Kribbellaceae</taxon>
        <taxon>Kribbella</taxon>
    </lineage>
</organism>
<dbReference type="AlphaFoldDB" id="A0A841DVT8"/>
<evidence type="ECO:0000256" key="1">
    <source>
        <dbReference type="SAM" id="MobiDB-lite"/>
    </source>
</evidence>
<dbReference type="RefSeq" id="WP_184839291.1">
    <property type="nucleotide sequence ID" value="NZ_BAAAVN010000008.1"/>
</dbReference>
<proteinExistence type="predicted"/>
<feature type="region of interest" description="Disordered" evidence="1">
    <location>
        <begin position="144"/>
        <end position="180"/>
    </location>
</feature>
<accession>A0A841DVT8</accession>
<name>A0A841DVT8_9ACTN</name>
<protein>
    <submittedName>
        <fullName evidence="2">Uncharacterized protein</fullName>
    </submittedName>
</protein>
<evidence type="ECO:0000313" key="3">
    <source>
        <dbReference type="Proteomes" id="UP000558997"/>
    </source>
</evidence>